<evidence type="ECO:0000256" key="7">
    <source>
        <dbReference type="ARBA" id="ARBA00023237"/>
    </source>
</evidence>
<dbReference type="EMBL" id="AJWJ01000072">
    <property type="protein sequence ID" value="KAF2076128.1"/>
    <property type="molecule type" value="Genomic_DNA"/>
</dbReference>
<feature type="compositionally biased region" description="Low complexity" evidence="8">
    <location>
        <begin position="505"/>
        <end position="525"/>
    </location>
</feature>
<comment type="subcellular location">
    <subcellularLocation>
        <location evidence="1">Cell envelope</location>
    </subcellularLocation>
    <subcellularLocation>
        <location evidence="2">Cell outer membrane</location>
    </subcellularLocation>
    <subcellularLocation>
        <location evidence="3">Secreted</location>
    </subcellularLocation>
</comment>
<keyword evidence="6 9" id="KW-0472">Membrane</keyword>
<feature type="transmembrane region" description="Helical" evidence="9">
    <location>
        <begin position="539"/>
        <end position="566"/>
    </location>
</feature>
<protein>
    <recommendedName>
        <fullName evidence="11">Right handed beta helix domain-containing protein</fullName>
    </recommendedName>
</protein>
<keyword evidence="9" id="KW-0812">Transmembrane</keyword>
<dbReference type="PANTHER" id="PTHR31318">
    <property type="entry name" value="EXPRESSED PROTEIN-RELATED"/>
    <property type="match status" value="1"/>
</dbReference>
<dbReference type="NCBIfam" id="TIGR01376">
    <property type="entry name" value="POMP_repeat"/>
    <property type="match status" value="1"/>
</dbReference>
<reference evidence="12" key="1">
    <citation type="submission" date="2020-01" db="EMBL/GenBank/DDBJ databases">
        <title>Development of genomics and gene disruption for Polysphondylium violaceum indicates a role for the polyketide synthase stlB in stalk morphogenesis.</title>
        <authorList>
            <person name="Narita B."/>
            <person name="Kawabe Y."/>
            <person name="Kin K."/>
            <person name="Saito T."/>
            <person name="Gibbs R."/>
            <person name="Kuspa A."/>
            <person name="Muzny D."/>
            <person name="Queller D."/>
            <person name="Richards S."/>
            <person name="Strassman J."/>
            <person name="Sucgang R."/>
            <person name="Worley K."/>
            <person name="Schaap P."/>
        </authorList>
    </citation>
    <scope>NUCLEOTIDE SEQUENCE</scope>
    <source>
        <strain evidence="12">QSvi11</strain>
    </source>
</reference>
<feature type="signal peptide" evidence="10">
    <location>
        <begin position="1"/>
        <end position="22"/>
    </location>
</feature>
<feature type="chain" id="PRO_5035255263" description="Right handed beta helix domain-containing protein" evidence="10">
    <location>
        <begin position="23"/>
        <end position="589"/>
    </location>
</feature>
<evidence type="ECO:0000256" key="9">
    <source>
        <dbReference type="SAM" id="Phobius"/>
    </source>
</evidence>
<evidence type="ECO:0000259" key="11">
    <source>
        <dbReference type="Pfam" id="PF13229"/>
    </source>
</evidence>
<dbReference type="GO" id="GO:0005576">
    <property type="term" value="C:extracellular region"/>
    <property type="evidence" value="ECO:0007669"/>
    <property type="project" value="UniProtKB-SubCell"/>
</dbReference>
<keyword evidence="4" id="KW-0964">Secreted</keyword>
<evidence type="ECO:0000256" key="2">
    <source>
        <dbReference type="ARBA" id="ARBA00004442"/>
    </source>
</evidence>
<evidence type="ECO:0000313" key="13">
    <source>
        <dbReference type="Proteomes" id="UP000695562"/>
    </source>
</evidence>
<evidence type="ECO:0000256" key="4">
    <source>
        <dbReference type="ARBA" id="ARBA00022525"/>
    </source>
</evidence>
<name>A0A8J4PW40_9MYCE</name>
<dbReference type="InterPro" id="IPR003368">
    <property type="entry name" value="POMP_repeat"/>
</dbReference>
<evidence type="ECO:0000313" key="12">
    <source>
        <dbReference type="EMBL" id="KAF2076128.1"/>
    </source>
</evidence>
<feature type="region of interest" description="Disordered" evidence="8">
    <location>
        <begin position="505"/>
        <end position="528"/>
    </location>
</feature>
<gene>
    <name evidence="12" type="ORF">CYY_002590</name>
</gene>
<sequence>MRAINLYLSLFVLASFLSVGIADRVITELYVSQTSTYTNTYCGADTSVACKTILDAFYSFGNSTVGNVGNTPLIIYVLPGAYVNPKNIEYNLSGYNVTIQAYRPNTVTLIGDSSSAIPFYTSFAAASISVSFVGINFSEWKKTFLFLSSENSIEVNFSGCTFANSSAQGIIYITTVSGGSSVVNMNNITVENNRGYSLLYLIGVSLNVNGVSFRNNADFSLFTTHYSRIVIDSSNFTNNNLNQLVDGILVFANGYLKLTNSIFTNNYGASLLYGYSQPQVFIENSSFLNNYAFNYVGNVYVSRGSLSVSGCTFTNNYAYQAGGAIYSEGSEFILVSSSFDNNFAFSGMAIYQLQSSISITDCTFAYSNVSEHDNISANMLMLDSTNAILQNVSMNLSAHGSDIESSFKMLQCSQSTLNLEKSTIVVADSQYPELGCESCQLTLSLSPIYTCTSSSSGSTSGASGDSSYSGSYSSSGSSSTSSGSYSTSSGSYTTSSGSYSTTSYSTTSSGSYSTTSSSNSQSSSSNENSFSPNVNFNEAYYITLIVLLSFFGGLLFIALLIILCCACRKRKDGYKEIPSTASTETPTPI</sequence>
<dbReference type="InterPro" id="IPR011050">
    <property type="entry name" value="Pectin_lyase_fold/virulence"/>
</dbReference>
<evidence type="ECO:0000256" key="1">
    <source>
        <dbReference type="ARBA" id="ARBA00004196"/>
    </source>
</evidence>
<dbReference type="InterPro" id="IPR039448">
    <property type="entry name" value="Beta_helix"/>
</dbReference>
<accession>A0A8J4PW40</accession>
<dbReference type="AlphaFoldDB" id="A0A8J4PW40"/>
<organism evidence="12 13">
    <name type="scientific">Polysphondylium violaceum</name>
    <dbReference type="NCBI Taxonomy" id="133409"/>
    <lineage>
        <taxon>Eukaryota</taxon>
        <taxon>Amoebozoa</taxon>
        <taxon>Evosea</taxon>
        <taxon>Eumycetozoa</taxon>
        <taxon>Dictyostelia</taxon>
        <taxon>Dictyosteliales</taxon>
        <taxon>Dictyosteliaceae</taxon>
        <taxon>Polysphondylium</taxon>
    </lineage>
</organism>
<evidence type="ECO:0000256" key="10">
    <source>
        <dbReference type="SAM" id="SignalP"/>
    </source>
</evidence>
<dbReference type="Proteomes" id="UP000695562">
    <property type="component" value="Unassembled WGS sequence"/>
</dbReference>
<proteinExistence type="predicted"/>
<evidence type="ECO:0000256" key="5">
    <source>
        <dbReference type="ARBA" id="ARBA00022729"/>
    </source>
</evidence>
<keyword evidence="9" id="KW-1133">Transmembrane helix</keyword>
<keyword evidence="7" id="KW-0998">Cell outer membrane</keyword>
<comment type="caution">
    <text evidence="12">The sequence shown here is derived from an EMBL/GenBank/DDBJ whole genome shotgun (WGS) entry which is preliminary data.</text>
</comment>
<evidence type="ECO:0000256" key="6">
    <source>
        <dbReference type="ARBA" id="ARBA00023136"/>
    </source>
</evidence>
<dbReference type="Pfam" id="PF13229">
    <property type="entry name" value="Beta_helix"/>
    <property type="match status" value="1"/>
</dbReference>
<keyword evidence="13" id="KW-1185">Reference proteome</keyword>
<evidence type="ECO:0000256" key="3">
    <source>
        <dbReference type="ARBA" id="ARBA00004613"/>
    </source>
</evidence>
<dbReference type="InterPro" id="IPR006626">
    <property type="entry name" value="PbH1"/>
</dbReference>
<dbReference type="SMART" id="SM00710">
    <property type="entry name" value="PbH1"/>
    <property type="match status" value="5"/>
</dbReference>
<keyword evidence="5 10" id="KW-0732">Signal</keyword>
<feature type="domain" description="Right handed beta helix" evidence="11">
    <location>
        <begin position="130"/>
        <end position="287"/>
    </location>
</feature>
<evidence type="ECO:0000256" key="8">
    <source>
        <dbReference type="SAM" id="MobiDB-lite"/>
    </source>
</evidence>
<dbReference type="SUPFAM" id="SSF51126">
    <property type="entry name" value="Pectin lyase-like"/>
    <property type="match status" value="1"/>
</dbReference>